<feature type="signal peptide" evidence="2">
    <location>
        <begin position="1"/>
        <end position="27"/>
    </location>
</feature>
<keyword evidence="2" id="KW-0732">Signal</keyword>
<evidence type="ECO:0000256" key="1">
    <source>
        <dbReference type="SAM" id="MobiDB-lite"/>
    </source>
</evidence>
<gene>
    <name evidence="3" type="ORF">SAMN05443244_1127</name>
</gene>
<dbReference type="RefSeq" id="WP_074652723.1">
    <property type="nucleotide sequence ID" value="NZ_FNSD01000001.1"/>
</dbReference>
<dbReference type="SUPFAM" id="SSF56925">
    <property type="entry name" value="OMPA-like"/>
    <property type="match status" value="1"/>
</dbReference>
<name>A0A1H4KDP1_9BACT</name>
<evidence type="ECO:0000256" key="2">
    <source>
        <dbReference type="SAM" id="SignalP"/>
    </source>
</evidence>
<dbReference type="EMBL" id="FNSD01000001">
    <property type="protein sequence ID" value="SEB56168.1"/>
    <property type="molecule type" value="Genomic_DNA"/>
</dbReference>
<dbReference type="Proteomes" id="UP000182409">
    <property type="component" value="Unassembled WGS sequence"/>
</dbReference>
<feature type="chain" id="PRO_5010176229" evidence="2">
    <location>
        <begin position="28"/>
        <end position="329"/>
    </location>
</feature>
<dbReference type="InterPro" id="IPR011250">
    <property type="entry name" value="OMP/PagP_B-barrel"/>
</dbReference>
<accession>A0A1H4KDP1</accession>
<reference evidence="3 4" key="1">
    <citation type="submission" date="2016-10" db="EMBL/GenBank/DDBJ databases">
        <authorList>
            <person name="de Groot N.N."/>
        </authorList>
    </citation>
    <scope>NUCLEOTIDE SEQUENCE [LARGE SCALE GENOMIC DNA]</scope>
    <source>
        <strain evidence="3 4">AB35.6</strain>
    </source>
</reference>
<sequence>MTSSISLTGLRTGLALAALSVTPVMFAAAPAANAAATTPDAAVPAASIFSIPNPTADFRYQPEGVSSSDDAIAVNDPSSSLDAERDSLSYDGAQPPPGRRRSYGRSRYQDRMHNADGSSKIAFVAGAGMNVPSGNTARYYTPHFALDVGAGLNFSKTFGILAEFSYQRMGLTGGAIDTDYTNTYNYFVNQGNNPSDVSSYLAGFDANAHIFGISVNPIVNLVGQGKVGAYVTGGVGYYHKTTNFTLPQLTQNIYGGVGYVNSTFDSYGAGGIGYNGGVGLTYKLSEFSSERLFLEARYQWVDLGKTNNDFFAYNKRNTGTIPITVGVRF</sequence>
<organism evidence="3 4">
    <name type="scientific">Terriglobus roseus</name>
    <dbReference type="NCBI Taxonomy" id="392734"/>
    <lineage>
        <taxon>Bacteria</taxon>
        <taxon>Pseudomonadati</taxon>
        <taxon>Acidobacteriota</taxon>
        <taxon>Terriglobia</taxon>
        <taxon>Terriglobales</taxon>
        <taxon>Acidobacteriaceae</taxon>
        <taxon>Terriglobus</taxon>
    </lineage>
</organism>
<evidence type="ECO:0000313" key="3">
    <source>
        <dbReference type="EMBL" id="SEB56168.1"/>
    </source>
</evidence>
<proteinExistence type="predicted"/>
<dbReference type="OrthoDB" id="121699at2"/>
<protein>
    <submittedName>
        <fullName evidence="3">Outer membrane protein beta-barrel domain-containing protein</fullName>
    </submittedName>
</protein>
<dbReference type="AlphaFoldDB" id="A0A1H4KDP1"/>
<feature type="region of interest" description="Disordered" evidence="1">
    <location>
        <begin position="61"/>
        <end position="107"/>
    </location>
</feature>
<evidence type="ECO:0000313" key="4">
    <source>
        <dbReference type="Proteomes" id="UP000182409"/>
    </source>
</evidence>
<dbReference type="Gene3D" id="2.40.160.20">
    <property type="match status" value="1"/>
</dbReference>